<dbReference type="PANTHER" id="PTHR42928:SF5">
    <property type="entry name" value="BLR1237 PROTEIN"/>
    <property type="match status" value="1"/>
</dbReference>
<evidence type="ECO:0008006" key="5">
    <source>
        <dbReference type="Google" id="ProtNLM"/>
    </source>
</evidence>
<dbReference type="Pfam" id="PF03401">
    <property type="entry name" value="TctC"/>
    <property type="match status" value="1"/>
</dbReference>
<sequence length="321" mass="34227">MRLMTIAAVLAFAVSPAMAQNYPDRPITVVVPFAAGGPTDTIARITAASMQKSLGQQIIIENAVGAGGTIGSARVARAAPDGYTLLIHHVGLSTAATLYRKLPYDTKTAFVPLGLVTESPQTIIARPDFGPNTLKELIEYIKANKEKVSYAHAGLGAASQLCGMLIQTALQTQVTTVPYKGNGPIMNDLLGKQVDMTCDQATNTTGPITSKQVKAYAVTTKTRMSTFPDLPTADEAGLPGFEISVWHGVYAPKGTPPEIVKKLSDAIVAAMKDPELAKRFRDITTEPVAPERATPQVHEKMLISEIDRWAPIIKAAGQYAD</sequence>
<accession>A0A327K4N1</accession>
<dbReference type="PANTHER" id="PTHR42928">
    <property type="entry name" value="TRICARBOXYLATE-BINDING PROTEIN"/>
    <property type="match status" value="1"/>
</dbReference>
<keyword evidence="2" id="KW-0732">Signal</keyword>
<feature type="chain" id="PRO_5016296453" description="Tripartite tricarboxylate transporter substrate binding protein BugD" evidence="2">
    <location>
        <begin position="20"/>
        <end position="321"/>
    </location>
</feature>
<dbReference type="EMBL" id="NPEU01000367">
    <property type="protein sequence ID" value="RAI33327.1"/>
    <property type="molecule type" value="Genomic_DNA"/>
</dbReference>
<evidence type="ECO:0000313" key="3">
    <source>
        <dbReference type="EMBL" id="RAI33327.1"/>
    </source>
</evidence>
<evidence type="ECO:0000256" key="1">
    <source>
        <dbReference type="ARBA" id="ARBA00006987"/>
    </source>
</evidence>
<dbReference type="Proteomes" id="UP000248863">
    <property type="component" value="Unassembled WGS sequence"/>
</dbReference>
<dbReference type="PIRSF" id="PIRSF017082">
    <property type="entry name" value="YflP"/>
    <property type="match status" value="1"/>
</dbReference>
<protein>
    <recommendedName>
        <fullName evidence="5">Tripartite tricarboxylate transporter substrate binding protein BugD</fullName>
    </recommendedName>
</protein>
<proteinExistence type="inferred from homology"/>
<dbReference type="Gene3D" id="3.40.190.150">
    <property type="entry name" value="Bordetella uptake gene, domain 1"/>
    <property type="match status" value="1"/>
</dbReference>
<comment type="caution">
    <text evidence="3">The sequence shown here is derived from an EMBL/GenBank/DDBJ whole genome shotgun (WGS) entry which is preliminary data.</text>
</comment>
<feature type="signal peptide" evidence="2">
    <location>
        <begin position="1"/>
        <end position="19"/>
    </location>
</feature>
<evidence type="ECO:0000256" key="2">
    <source>
        <dbReference type="SAM" id="SignalP"/>
    </source>
</evidence>
<keyword evidence="4" id="KW-1185">Reference proteome</keyword>
<comment type="similarity">
    <text evidence="1">Belongs to the UPF0065 (bug) family.</text>
</comment>
<dbReference type="RefSeq" id="WP_111359367.1">
    <property type="nucleotide sequence ID" value="NZ_NHSK01000265.1"/>
</dbReference>
<gene>
    <name evidence="3" type="ORF">CH338_22735</name>
</gene>
<reference evidence="3 4" key="1">
    <citation type="submission" date="2017-07" db="EMBL/GenBank/DDBJ databases">
        <title>Draft Genome Sequences of Select Purple Nonsulfur Bacteria.</title>
        <authorList>
            <person name="Lasarre B."/>
            <person name="Mckinlay J.B."/>
        </authorList>
    </citation>
    <scope>NUCLEOTIDE SEQUENCE [LARGE SCALE GENOMIC DNA]</scope>
    <source>
        <strain evidence="3 4">DSM 11907</strain>
    </source>
</reference>
<evidence type="ECO:0000313" key="4">
    <source>
        <dbReference type="Proteomes" id="UP000248863"/>
    </source>
</evidence>
<organism evidence="3 4">
    <name type="scientific">Rhodoplanes elegans</name>
    <dbReference type="NCBI Taxonomy" id="29408"/>
    <lineage>
        <taxon>Bacteria</taxon>
        <taxon>Pseudomonadati</taxon>
        <taxon>Pseudomonadota</taxon>
        <taxon>Alphaproteobacteria</taxon>
        <taxon>Hyphomicrobiales</taxon>
        <taxon>Nitrobacteraceae</taxon>
        <taxon>Rhodoplanes</taxon>
    </lineage>
</organism>
<dbReference type="OrthoDB" id="7375033at2"/>
<dbReference type="SUPFAM" id="SSF53850">
    <property type="entry name" value="Periplasmic binding protein-like II"/>
    <property type="match status" value="1"/>
</dbReference>
<name>A0A327K4N1_9BRAD</name>
<dbReference type="Gene3D" id="3.40.190.10">
    <property type="entry name" value="Periplasmic binding protein-like II"/>
    <property type="match status" value="1"/>
</dbReference>
<dbReference type="InterPro" id="IPR042100">
    <property type="entry name" value="Bug_dom1"/>
</dbReference>
<dbReference type="InterPro" id="IPR005064">
    <property type="entry name" value="BUG"/>
</dbReference>
<dbReference type="AlphaFoldDB" id="A0A327K4N1"/>